<protein>
    <submittedName>
        <fullName evidence="1">Uncharacterized protein</fullName>
    </submittedName>
</protein>
<reference evidence="1" key="1">
    <citation type="submission" date="2021-05" db="EMBL/GenBank/DDBJ databases">
        <authorList>
            <person name="Pietrasiak N."/>
            <person name="Ward R."/>
            <person name="Stajich J.E."/>
            <person name="Kurbessoian T."/>
        </authorList>
    </citation>
    <scope>NUCLEOTIDE SEQUENCE</scope>
    <source>
        <strain evidence="1">CPER-KK1</strain>
    </source>
</reference>
<evidence type="ECO:0000313" key="1">
    <source>
        <dbReference type="EMBL" id="MBW4547913.1"/>
    </source>
</evidence>
<organism evidence="1 2">
    <name type="scientific">Symplocastrum torsivum CPER-KK1</name>
    <dbReference type="NCBI Taxonomy" id="450513"/>
    <lineage>
        <taxon>Bacteria</taxon>
        <taxon>Bacillati</taxon>
        <taxon>Cyanobacteriota</taxon>
        <taxon>Cyanophyceae</taxon>
        <taxon>Oscillatoriophycideae</taxon>
        <taxon>Oscillatoriales</taxon>
        <taxon>Microcoleaceae</taxon>
        <taxon>Symplocastrum</taxon>
    </lineage>
</organism>
<dbReference type="AlphaFoldDB" id="A0A951PSA5"/>
<reference evidence="1" key="2">
    <citation type="journal article" date="2022" name="Microbiol. Resour. Announc.">
        <title>Metagenome Sequencing to Explore Phylogenomics of Terrestrial Cyanobacteria.</title>
        <authorList>
            <person name="Ward R.D."/>
            <person name="Stajich J.E."/>
            <person name="Johansen J.R."/>
            <person name="Huntemann M."/>
            <person name="Clum A."/>
            <person name="Foster B."/>
            <person name="Foster B."/>
            <person name="Roux S."/>
            <person name="Palaniappan K."/>
            <person name="Varghese N."/>
            <person name="Mukherjee S."/>
            <person name="Reddy T.B.K."/>
            <person name="Daum C."/>
            <person name="Copeland A."/>
            <person name="Chen I.A."/>
            <person name="Ivanova N.N."/>
            <person name="Kyrpides N.C."/>
            <person name="Shapiro N."/>
            <person name="Eloe-Fadrosh E.A."/>
            <person name="Pietrasiak N."/>
        </authorList>
    </citation>
    <scope>NUCLEOTIDE SEQUENCE</scope>
    <source>
        <strain evidence="1">CPER-KK1</strain>
    </source>
</reference>
<proteinExistence type="predicted"/>
<evidence type="ECO:0000313" key="2">
    <source>
        <dbReference type="Proteomes" id="UP000753908"/>
    </source>
</evidence>
<comment type="caution">
    <text evidence="1">The sequence shown here is derived from an EMBL/GenBank/DDBJ whole genome shotgun (WGS) entry which is preliminary data.</text>
</comment>
<dbReference type="EMBL" id="JAHHIF010000051">
    <property type="protein sequence ID" value="MBW4547913.1"/>
    <property type="molecule type" value="Genomic_DNA"/>
</dbReference>
<sequence length="265" mass="31306">MSSIKTWSQEQVTIDFHQDIYENIRNQYQDVNDFSKDLKRLIAILIKNKELYNINPYSDGVKKGIHILGKDEFELGIFPNPELAIKCSQGKLFTENLRKQFYRTVELAEDFETKLTDQQRKLLQICPVYFHVQDAKPNSFFKQLLFMRRVSQGINLGQTNTGFDTEFRQAFDIPSLEEIRHKHQFNLHRKVDKDKKRQLLKIQTTYLFRRLLDKGIKICSLNQKNVLVDKILDTGQTRYVIIDSTEDLFPPLSPMYNILTHQLCK</sequence>
<accession>A0A951PSA5</accession>
<dbReference type="Proteomes" id="UP000753908">
    <property type="component" value="Unassembled WGS sequence"/>
</dbReference>
<gene>
    <name evidence="1" type="ORF">KME25_26235</name>
</gene>
<name>A0A951PSA5_9CYAN</name>